<dbReference type="EMBL" id="MU394400">
    <property type="protein sequence ID" value="KAI6081288.1"/>
    <property type="molecule type" value="Genomic_DNA"/>
</dbReference>
<gene>
    <name evidence="1" type="ORF">F4821DRAFT_31859</name>
</gene>
<sequence length="1502" mass="165547">MAELVLRSLYQDGDASGIASPLALALGKVNSVGISIPTWATSFVLWPIILLLSICILALRHLRRSKAENIDEDQPGFVVTRVPIFYDILQQVVRAALLSVAIVGCVKDGSSTASEACAIGYTLALDAFRILVARSRNSRSAVIHHVNLIVFIVGLITFIQLSPNILFIGTQTQASIWLYLKLAASILSLFVAFITPREWTPPRLSFELAHREQAAPSPEQTCSYFSYFVSYGWLTDIILKGSKRRLVIADMLPIPEYDEPLVWRARILDARKRFKSTLKTLAYTLRHNIARMVFFAALTAVVEFIAPLGLYRLLSYIQNPAAATIRPWLWVSLLFLGPTLRSIAYQQYIFCSTRLVVRTRLCLIQEIYAKAARIFDSEDVGQQNEKRPEGVPEPLDAAGKKKSERNSKSESITNLMAYDVDAIWLSRDFILVCTASPIEVTIGVSFLYFLFGPCSFIALAVMLLSFPIATVLSRTMSGFQREVMKKTDRRVSLISEYLSSIRTIKYLGWEDIMAKNVNTERREEERLTWRRNLTAVAVAVLGDSVPLFALFSMFAVDTLVLGHPLTPSTAFTALSIIETLRLQFVWIANVTRFVSQARIAFGRIDKFMLGEEEIVRHPEGPPAFHNATFRRAQQQDSFRMQFDGRFIEGGLNVIAGASGSGKSSLLLSLLGETVLEEGSATCPRDVAYSSQVPWLINDTVRANILLHEELDQKRYDRVIDACGLRPDLDGFERKDLTNVGVNGANLSGGQRQRVCLARAVYSRSELLLLDDVFSALDSVTQKHVWEKCFHEDVLQGRTVILVTQMQAAKDAADLMMELSNGQIVSTTRRGGVRQNSNAPIDALRVQPRIKRPVETITALNINSKPSLARGLEEKVDQEIAGQGRNSRLLFWHYMLFFGGTGRAMLAMLLCLLSQLAFFAVPLWLSVWVGASSTENAKTVGFYVGIYGAWLLSFSTISAMSQAYLQWSARKAAHALHQKLVTAALWVSVHWYDKNPPGRLINRFSSDTYSLDTVLVEYLRIAIDNIFRFVLRLTAIGSIMPTFALPAALICSVGLVCAEMYTRAQLSVKALTSASQSPVFSFFGESMTGKAVIRACAGMQDAFADDLARRLRVYARAGETQYNLNRWICVRADGCAAVIALFTGVIAISMGSDAPAGRLGFSLTSAIGLGQTILTMVRNMNELEAELNSFHRVREYASLPLETDTAENESGEVTPALPEPWPSQGQVEFRGVTAKYALDGPDILQDLSLTINPGERVAVVGRTGSGKSTLALSLLGFTNVTKGAVLVDGVDISTIPLRVLRRRLTIIPQEPVLFGSDVRFNLDPSQTAPDEHLTEAIDACSVVESLGAPRAREGASPEEPGINSSAVALNLDTPVAPRGSNFSAGQRQVLSLARATVRRSKVVVLDEATASLDHVSDAAIQQVLRSAFRGKTILAIVHRLSTVMDYDRIVVMDSGKVREIGPPLVLYQKEGVFRSMVRQSIEHGKGGEWTPEKLEALGSAGAQ</sequence>
<protein>
    <submittedName>
        <fullName evidence="1">ABC multidrug transporter</fullName>
    </submittedName>
</protein>
<proteinExistence type="predicted"/>
<accession>A0ACC0CLM5</accession>
<keyword evidence="2" id="KW-1185">Reference proteome</keyword>
<name>A0ACC0CLM5_9PEZI</name>
<organism evidence="1 2">
    <name type="scientific">Hypoxylon rubiginosum</name>
    <dbReference type="NCBI Taxonomy" id="110542"/>
    <lineage>
        <taxon>Eukaryota</taxon>
        <taxon>Fungi</taxon>
        <taxon>Dikarya</taxon>
        <taxon>Ascomycota</taxon>
        <taxon>Pezizomycotina</taxon>
        <taxon>Sordariomycetes</taxon>
        <taxon>Xylariomycetidae</taxon>
        <taxon>Xylariales</taxon>
        <taxon>Hypoxylaceae</taxon>
        <taxon>Hypoxylon</taxon>
    </lineage>
</organism>
<evidence type="ECO:0000313" key="2">
    <source>
        <dbReference type="Proteomes" id="UP001497680"/>
    </source>
</evidence>
<reference evidence="1 2" key="1">
    <citation type="journal article" date="2022" name="New Phytol.">
        <title>Ecological generalism drives hyperdiversity of secondary metabolite gene clusters in xylarialean endophytes.</title>
        <authorList>
            <person name="Franco M.E.E."/>
            <person name="Wisecaver J.H."/>
            <person name="Arnold A.E."/>
            <person name="Ju Y.M."/>
            <person name="Slot J.C."/>
            <person name="Ahrendt S."/>
            <person name="Moore L.P."/>
            <person name="Eastman K.E."/>
            <person name="Scott K."/>
            <person name="Konkel Z."/>
            <person name="Mondo S.J."/>
            <person name="Kuo A."/>
            <person name="Hayes R.D."/>
            <person name="Haridas S."/>
            <person name="Andreopoulos B."/>
            <person name="Riley R."/>
            <person name="LaButti K."/>
            <person name="Pangilinan J."/>
            <person name="Lipzen A."/>
            <person name="Amirebrahimi M."/>
            <person name="Yan J."/>
            <person name="Adam C."/>
            <person name="Keymanesh K."/>
            <person name="Ng V."/>
            <person name="Louie K."/>
            <person name="Northen T."/>
            <person name="Drula E."/>
            <person name="Henrissat B."/>
            <person name="Hsieh H.M."/>
            <person name="Youens-Clark K."/>
            <person name="Lutzoni F."/>
            <person name="Miadlikowska J."/>
            <person name="Eastwood D.C."/>
            <person name="Hamelin R.C."/>
            <person name="Grigoriev I.V."/>
            <person name="U'Ren J.M."/>
        </authorList>
    </citation>
    <scope>NUCLEOTIDE SEQUENCE [LARGE SCALE GENOMIC DNA]</scope>
    <source>
        <strain evidence="1 2">ER1909</strain>
    </source>
</reference>
<dbReference type="Proteomes" id="UP001497680">
    <property type="component" value="Unassembled WGS sequence"/>
</dbReference>
<comment type="caution">
    <text evidence="1">The sequence shown here is derived from an EMBL/GenBank/DDBJ whole genome shotgun (WGS) entry which is preliminary data.</text>
</comment>
<evidence type="ECO:0000313" key="1">
    <source>
        <dbReference type="EMBL" id="KAI6081288.1"/>
    </source>
</evidence>